<evidence type="ECO:0000313" key="2">
    <source>
        <dbReference type="Proteomes" id="UP001515480"/>
    </source>
</evidence>
<evidence type="ECO:0008006" key="3">
    <source>
        <dbReference type="Google" id="ProtNLM"/>
    </source>
</evidence>
<dbReference type="Gene3D" id="2.60.120.620">
    <property type="entry name" value="q2cbj1_9rhob like domain"/>
    <property type="match status" value="1"/>
</dbReference>
<dbReference type="AlphaFoldDB" id="A0AB34JLI4"/>
<proteinExistence type="predicted"/>
<comment type="caution">
    <text evidence="1">The sequence shown here is derived from an EMBL/GenBank/DDBJ whole genome shotgun (WGS) entry which is preliminary data.</text>
</comment>
<name>A0AB34JLI4_PRYPA</name>
<evidence type="ECO:0000313" key="1">
    <source>
        <dbReference type="EMBL" id="KAL1521893.1"/>
    </source>
</evidence>
<reference evidence="1 2" key="1">
    <citation type="journal article" date="2024" name="Science">
        <title>Giant polyketide synthase enzymes in the biosynthesis of giant marine polyether toxins.</title>
        <authorList>
            <person name="Fallon T.R."/>
            <person name="Shende V.V."/>
            <person name="Wierzbicki I.H."/>
            <person name="Pendleton A.L."/>
            <person name="Watervoot N.F."/>
            <person name="Auber R.P."/>
            <person name="Gonzalez D.J."/>
            <person name="Wisecaver J.H."/>
            <person name="Moore B.S."/>
        </authorList>
    </citation>
    <scope>NUCLEOTIDE SEQUENCE [LARGE SCALE GENOMIC DNA]</scope>
    <source>
        <strain evidence="1 2">12B1</strain>
    </source>
</reference>
<sequence>MQAELGGLDDARGWAQLYAASNGAPSARSGRSTPENTPPCIISQLFSREEVEQCLQAAARIGSENPFAPGELCAALDGRGHDVGYSGEHIATYLHKDAYFQTGWPLLYDKLLRAMRSQPGYCDDPALQLRLRCIELHSYAVGGGLYEPGHCDCGSLLSMSVLLSDPEQDGVAGGQFVTWTNGEPVVHAMRGGDAVLFKSRKAHNIATVTHGMRQSLVIELWIGGTNTRNRDG</sequence>
<dbReference type="EMBL" id="JBGBPQ010000007">
    <property type="protein sequence ID" value="KAL1521893.1"/>
    <property type="molecule type" value="Genomic_DNA"/>
</dbReference>
<organism evidence="1 2">
    <name type="scientific">Prymnesium parvum</name>
    <name type="common">Toxic golden alga</name>
    <dbReference type="NCBI Taxonomy" id="97485"/>
    <lineage>
        <taxon>Eukaryota</taxon>
        <taxon>Haptista</taxon>
        <taxon>Haptophyta</taxon>
        <taxon>Prymnesiophyceae</taxon>
        <taxon>Prymnesiales</taxon>
        <taxon>Prymnesiaceae</taxon>
        <taxon>Prymnesium</taxon>
    </lineage>
</organism>
<protein>
    <recommendedName>
        <fullName evidence="3">Fe2OG dioxygenase domain-containing protein</fullName>
    </recommendedName>
</protein>
<gene>
    <name evidence="1" type="ORF">AB1Y20_021544</name>
</gene>
<keyword evidence="2" id="KW-1185">Reference proteome</keyword>
<dbReference type="Proteomes" id="UP001515480">
    <property type="component" value="Unassembled WGS sequence"/>
</dbReference>
<accession>A0AB34JLI4</accession>